<dbReference type="InterPro" id="IPR050615">
    <property type="entry name" value="ATP-dep_DNA_Helicase"/>
</dbReference>
<keyword evidence="3 6" id="KW-0347">Helicase</keyword>
<keyword evidence="4" id="KW-0067">ATP-binding</keyword>
<dbReference type="GO" id="GO:0016787">
    <property type="term" value="F:hydrolase activity"/>
    <property type="evidence" value="ECO:0007669"/>
    <property type="project" value="UniProtKB-KW"/>
</dbReference>
<dbReference type="SUPFAM" id="SSF52540">
    <property type="entry name" value="P-loop containing nucleoside triphosphate hydrolases"/>
    <property type="match status" value="1"/>
</dbReference>
<dbReference type="Gene3D" id="3.30.870.10">
    <property type="entry name" value="Endonuclease Chain A"/>
    <property type="match status" value="1"/>
</dbReference>
<dbReference type="PANTHER" id="PTHR11274:SF0">
    <property type="entry name" value="GENERAL TRANSCRIPTION AND DNA REPAIR FACTOR IIH HELICASE SUBUNIT XPB"/>
    <property type="match status" value="1"/>
</dbReference>
<dbReference type="GO" id="GO:0004386">
    <property type="term" value="F:helicase activity"/>
    <property type="evidence" value="ECO:0007669"/>
    <property type="project" value="UniProtKB-KW"/>
</dbReference>
<evidence type="ECO:0000313" key="7">
    <source>
        <dbReference type="Proteomes" id="UP000033220"/>
    </source>
</evidence>
<sequence>MGRAGMLSEQEQKNANDGISKLRQAISGCEPILILPKDDAANNVISPALASCGKVDIMIGFFSSQALSEIAPGLAAFLHNSTDPMRLVVSPYLTNEDREALSAGTMYADALVEGMWTKRLPTADDLARHTLSCLGWLTSQGRLRIQVALMRNALFHPKVWLFRDADDVAALHGSANMTGAGLGKNREQLSLARTWMGEDAARTCQKLSDEFESLWGGGDDDCLVVDMPQAIQEKLVQEYRSDRMPDEEDFQRLWRKAQALSKTTVVGTIDVSASSELEFSIPAWLDYRSGDYAHQGEAVDNWRNAGWHGVLEMCTGSGKTLTAMVGAYHLYQEVGSLLIVIAAPYRVLVQQWANEVALFGIQPVDLTAESGPKRRERAIGSARRRLRLKISPTEAILVTNATLCTQEFIEQVAKHNGPKLLIADECHNLGAEGFMNDPPEIFDYRLGLSATPVRQYDAEGTQRLFDYFGEPCFSFLLEHAIGRCLTPYDYFAHFVHLTEEEMEEWRLITEKISKLAWKIDAGIKDEQLEGLLLKRRRVLEAAQEKVRLLAALLDTEDEAALRYTLIYATDKDPRQLDAVNAILNEQHLLFHQLTSEETVSRDLTKQIVSGFQSGRLQILTAKRVLDEGVNIPEIMQAFILASTTVRRQWVQRRGRLLRTCKAIGKTHAVIHDFVALPPMAREAGELDRDAKRIVNAELDRVWEFARLSRNGATPEGPFTKVEELRVMLKGG</sequence>
<evidence type="ECO:0000256" key="4">
    <source>
        <dbReference type="ARBA" id="ARBA00022840"/>
    </source>
</evidence>
<proteinExistence type="predicted"/>
<name>H6SL66_PARPM</name>
<accession>H6SL66</accession>
<evidence type="ECO:0000313" key="6">
    <source>
        <dbReference type="EMBL" id="CCG08731.1"/>
    </source>
</evidence>
<dbReference type="PATRIC" id="fig|1150469.3.peg.2371"/>
<dbReference type="SMART" id="SM00487">
    <property type="entry name" value="DEXDc"/>
    <property type="match status" value="1"/>
</dbReference>
<dbReference type="KEGG" id="rpm:RSPPHO_02105"/>
<dbReference type="Proteomes" id="UP000033220">
    <property type="component" value="Chromosome DSM 122"/>
</dbReference>
<evidence type="ECO:0000259" key="5">
    <source>
        <dbReference type="PROSITE" id="PS51192"/>
    </source>
</evidence>
<dbReference type="InterPro" id="IPR014001">
    <property type="entry name" value="Helicase_ATP-bd"/>
</dbReference>
<dbReference type="InterPro" id="IPR027417">
    <property type="entry name" value="P-loop_NTPase"/>
</dbReference>
<dbReference type="PROSITE" id="PS51192">
    <property type="entry name" value="HELICASE_ATP_BIND_1"/>
    <property type="match status" value="1"/>
</dbReference>
<organism evidence="6 7">
    <name type="scientific">Pararhodospirillum photometricum DSM 122</name>
    <dbReference type="NCBI Taxonomy" id="1150469"/>
    <lineage>
        <taxon>Bacteria</taxon>
        <taxon>Pseudomonadati</taxon>
        <taxon>Pseudomonadota</taxon>
        <taxon>Alphaproteobacteria</taxon>
        <taxon>Rhodospirillales</taxon>
        <taxon>Rhodospirillaceae</taxon>
        <taxon>Pararhodospirillum</taxon>
    </lineage>
</organism>
<dbReference type="eggNOG" id="COG1061">
    <property type="taxonomic scope" value="Bacteria"/>
</dbReference>
<dbReference type="AlphaFoldDB" id="H6SL66"/>
<evidence type="ECO:0000256" key="2">
    <source>
        <dbReference type="ARBA" id="ARBA00022801"/>
    </source>
</evidence>
<dbReference type="Pfam" id="PF04851">
    <property type="entry name" value="ResIII"/>
    <property type="match status" value="1"/>
</dbReference>
<feature type="domain" description="Helicase ATP-binding" evidence="5">
    <location>
        <begin position="300"/>
        <end position="470"/>
    </location>
</feature>
<dbReference type="PANTHER" id="PTHR11274">
    <property type="entry name" value="RAD25/XP-B DNA REPAIR HELICASE"/>
    <property type="match status" value="1"/>
</dbReference>
<keyword evidence="2" id="KW-0378">Hydrolase</keyword>
<keyword evidence="7" id="KW-1185">Reference proteome</keyword>
<dbReference type="EMBL" id="HE663493">
    <property type="protein sequence ID" value="CCG08731.1"/>
    <property type="molecule type" value="Genomic_DNA"/>
</dbReference>
<dbReference type="HOGENOM" id="CLU_024175_0_0_5"/>
<dbReference type="InterPro" id="IPR001650">
    <property type="entry name" value="Helicase_C-like"/>
</dbReference>
<evidence type="ECO:0000256" key="1">
    <source>
        <dbReference type="ARBA" id="ARBA00022741"/>
    </source>
</evidence>
<dbReference type="STRING" id="1150469.RSPPHO_02105"/>
<dbReference type="Pfam" id="PF00271">
    <property type="entry name" value="Helicase_C"/>
    <property type="match status" value="1"/>
</dbReference>
<dbReference type="GO" id="GO:0003677">
    <property type="term" value="F:DNA binding"/>
    <property type="evidence" value="ECO:0007669"/>
    <property type="project" value="InterPro"/>
</dbReference>
<dbReference type="GO" id="GO:0005524">
    <property type="term" value="F:ATP binding"/>
    <property type="evidence" value="ECO:0007669"/>
    <property type="project" value="UniProtKB-KW"/>
</dbReference>
<dbReference type="SUPFAM" id="SSF56024">
    <property type="entry name" value="Phospholipase D/nuclease"/>
    <property type="match status" value="1"/>
</dbReference>
<evidence type="ECO:0000256" key="3">
    <source>
        <dbReference type="ARBA" id="ARBA00022806"/>
    </source>
</evidence>
<reference evidence="6 7" key="1">
    <citation type="submission" date="2012-02" db="EMBL/GenBank/DDBJ databases">
        <title>Shotgun genome sequence of Phaeospirillum photometricum DSM 122.</title>
        <authorList>
            <person name="Duquesne K."/>
            <person name="Sturgis J."/>
        </authorList>
    </citation>
    <scope>NUCLEOTIDE SEQUENCE [LARGE SCALE GENOMIC DNA]</scope>
    <source>
        <strain evidence="7">DSM122</strain>
    </source>
</reference>
<dbReference type="InterPro" id="IPR006935">
    <property type="entry name" value="Helicase/UvrB_N"/>
</dbReference>
<gene>
    <name evidence="6" type="ORF">RSPPHO_02105</name>
</gene>
<protein>
    <submittedName>
        <fullName evidence="6">Putative DNA repair helicase</fullName>
    </submittedName>
</protein>
<keyword evidence="1" id="KW-0547">Nucleotide-binding</keyword>
<dbReference type="Gene3D" id="3.40.50.300">
    <property type="entry name" value="P-loop containing nucleotide triphosphate hydrolases"/>
    <property type="match status" value="2"/>
</dbReference>